<dbReference type="InterPro" id="IPR039859">
    <property type="entry name" value="PFA4/ZDH16/20/ERF2-like"/>
</dbReference>
<dbReference type="RefSeq" id="XP_068362136.1">
    <property type="nucleotide sequence ID" value="XM_068502446.1"/>
</dbReference>
<keyword evidence="6 7" id="KW-0012">Acyltransferase</keyword>
<accession>A0A1J4KDK8</accession>
<keyword evidence="2 7" id="KW-0808">Transferase</keyword>
<evidence type="ECO:0000256" key="4">
    <source>
        <dbReference type="ARBA" id="ARBA00022989"/>
    </source>
</evidence>
<evidence type="ECO:0000256" key="3">
    <source>
        <dbReference type="ARBA" id="ARBA00022692"/>
    </source>
</evidence>
<evidence type="ECO:0000256" key="1">
    <source>
        <dbReference type="ARBA" id="ARBA00004141"/>
    </source>
</evidence>
<feature type="transmembrane region" description="Helical" evidence="7">
    <location>
        <begin position="89"/>
        <end position="110"/>
    </location>
</feature>
<evidence type="ECO:0000256" key="5">
    <source>
        <dbReference type="ARBA" id="ARBA00023136"/>
    </source>
</evidence>
<dbReference type="GO" id="GO:0019706">
    <property type="term" value="F:protein-cysteine S-palmitoyltransferase activity"/>
    <property type="evidence" value="ECO:0007669"/>
    <property type="project" value="UniProtKB-EC"/>
</dbReference>
<keyword evidence="4 7" id="KW-1133">Transmembrane helix</keyword>
<evidence type="ECO:0000259" key="9">
    <source>
        <dbReference type="Pfam" id="PF01529"/>
    </source>
</evidence>
<dbReference type="GeneID" id="94837150"/>
<comment type="similarity">
    <text evidence="7">Belongs to the DHHC palmitoyltransferase family.</text>
</comment>
<keyword evidence="11" id="KW-1185">Reference proteome</keyword>
<protein>
    <recommendedName>
        <fullName evidence="7">Palmitoyltransferase</fullName>
        <ecNumber evidence="7">2.3.1.225</ecNumber>
    </recommendedName>
</protein>
<evidence type="ECO:0000256" key="7">
    <source>
        <dbReference type="RuleBase" id="RU079119"/>
    </source>
</evidence>
<dbReference type="VEuPathDB" id="TrichDB:TRFO_22239"/>
<dbReference type="PANTHER" id="PTHR22883:SF147">
    <property type="entry name" value="PALMITOYLTRANSFERASE"/>
    <property type="match status" value="1"/>
</dbReference>
<comment type="caution">
    <text evidence="10">The sequence shown here is derived from an EMBL/GenBank/DDBJ whole genome shotgun (WGS) entry which is preliminary data.</text>
</comment>
<dbReference type="AlphaFoldDB" id="A0A1J4KDK8"/>
<feature type="region of interest" description="Disordered" evidence="8">
    <location>
        <begin position="343"/>
        <end position="363"/>
    </location>
</feature>
<proteinExistence type="inferred from homology"/>
<feature type="domain" description="Palmitoyltransferase DHHC" evidence="9">
    <location>
        <begin position="143"/>
        <end position="260"/>
    </location>
</feature>
<evidence type="ECO:0000256" key="8">
    <source>
        <dbReference type="SAM" id="MobiDB-lite"/>
    </source>
</evidence>
<feature type="transmembrane region" description="Helical" evidence="7">
    <location>
        <begin position="58"/>
        <end position="77"/>
    </location>
</feature>
<organism evidence="10 11">
    <name type="scientific">Tritrichomonas foetus</name>
    <dbReference type="NCBI Taxonomy" id="1144522"/>
    <lineage>
        <taxon>Eukaryota</taxon>
        <taxon>Metamonada</taxon>
        <taxon>Parabasalia</taxon>
        <taxon>Tritrichomonadida</taxon>
        <taxon>Tritrichomonadidae</taxon>
        <taxon>Tritrichomonas</taxon>
    </lineage>
</organism>
<feature type="compositionally biased region" description="Low complexity" evidence="8">
    <location>
        <begin position="349"/>
        <end position="363"/>
    </location>
</feature>
<evidence type="ECO:0000313" key="10">
    <source>
        <dbReference type="EMBL" id="OHT09000.1"/>
    </source>
</evidence>
<dbReference type="GO" id="GO:0005783">
    <property type="term" value="C:endoplasmic reticulum"/>
    <property type="evidence" value="ECO:0007669"/>
    <property type="project" value="TreeGrafter"/>
</dbReference>
<dbReference type="InterPro" id="IPR001594">
    <property type="entry name" value="Palmitoyltrfase_DHHC"/>
</dbReference>
<dbReference type="PROSITE" id="PS50216">
    <property type="entry name" value="DHHC"/>
    <property type="match status" value="1"/>
</dbReference>
<dbReference type="GO" id="GO:0006612">
    <property type="term" value="P:protein targeting to membrane"/>
    <property type="evidence" value="ECO:0007669"/>
    <property type="project" value="TreeGrafter"/>
</dbReference>
<sequence>MQNQTEQDESMPFMSEAFTKAGVPHLTKWRPLFLNQSNFWIITDFPSFIYYRHLKISLFPYSAFRFLFLISIFIWKYQLYDYHFSSLNFYFYYMLFSYIMLAISLGRVVLTNPGYLPFFYPAAGGRKTFTDEEYHSGRAWSDKQIEWARKQARPHRSTFSESVGYYVLRGDHLCHWISSWVGLKNHRYFMIFVTFSAIYLDSILIETLYFIYYYHEKHSIPFYIFALSTTGFFGFVFTNQMLSQFFQISRNYLSIEIMKRQLIFYDNGCLNNWSEICGPTKYMFLWPFPCFSLTPTVDGFDYPEYTGPSISKNNQQPIEQENRNINEYYPNFDADAFVKNERNDASTFSNPNNSSNRNTSSLL</sequence>
<dbReference type="PANTHER" id="PTHR22883">
    <property type="entry name" value="ZINC FINGER DHHC DOMAIN CONTAINING PROTEIN"/>
    <property type="match status" value="1"/>
</dbReference>
<dbReference type="OrthoDB" id="331948at2759"/>
<evidence type="ECO:0000256" key="2">
    <source>
        <dbReference type="ARBA" id="ARBA00022679"/>
    </source>
</evidence>
<dbReference type="EC" id="2.3.1.225" evidence="7"/>
<feature type="transmembrane region" description="Helical" evidence="7">
    <location>
        <begin position="188"/>
        <end position="214"/>
    </location>
</feature>
<keyword evidence="5 7" id="KW-0472">Membrane</keyword>
<feature type="transmembrane region" description="Helical" evidence="7">
    <location>
        <begin position="220"/>
        <end position="242"/>
    </location>
</feature>
<evidence type="ECO:0000256" key="6">
    <source>
        <dbReference type="ARBA" id="ARBA00023315"/>
    </source>
</evidence>
<comment type="subcellular location">
    <subcellularLocation>
        <location evidence="1">Membrane</location>
        <topology evidence="1">Multi-pass membrane protein</topology>
    </subcellularLocation>
</comment>
<dbReference type="GO" id="GO:0016020">
    <property type="term" value="C:membrane"/>
    <property type="evidence" value="ECO:0007669"/>
    <property type="project" value="UniProtKB-SubCell"/>
</dbReference>
<evidence type="ECO:0000313" key="11">
    <source>
        <dbReference type="Proteomes" id="UP000179807"/>
    </source>
</evidence>
<dbReference type="EMBL" id="MLAK01000651">
    <property type="protein sequence ID" value="OHT09000.1"/>
    <property type="molecule type" value="Genomic_DNA"/>
</dbReference>
<name>A0A1J4KDK8_9EUKA</name>
<keyword evidence="3 7" id="KW-0812">Transmembrane</keyword>
<dbReference type="Proteomes" id="UP000179807">
    <property type="component" value="Unassembled WGS sequence"/>
</dbReference>
<reference evidence="10" key="1">
    <citation type="submission" date="2016-10" db="EMBL/GenBank/DDBJ databases">
        <authorList>
            <person name="Benchimol M."/>
            <person name="Almeida L.G."/>
            <person name="Vasconcelos A.T."/>
            <person name="Perreira-Neves A."/>
            <person name="Rosa I.A."/>
            <person name="Tasca T."/>
            <person name="Bogo M.R."/>
            <person name="de Souza W."/>
        </authorList>
    </citation>
    <scope>NUCLEOTIDE SEQUENCE [LARGE SCALE GENOMIC DNA]</scope>
    <source>
        <strain evidence="10">K</strain>
    </source>
</reference>
<comment type="catalytic activity">
    <reaction evidence="7">
        <text>L-cysteinyl-[protein] + hexadecanoyl-CoA = S-hexadecanoyl-L-cysteinyl-[protein] + CoA</text>
        <dbReference type="Rhea" id="RHEA:36683"/>
        <dbReference type="Rhea" id="RHEA-COMP:10131"/>
        <dbReference type="Rhea" id="RHEA-COMP:11032"/>
        <dbReference type="ChEBI" id="CHEBI:29950"/>
        <dbReference type="ChEBI" id="CHEBI:57287"/>
        <dbReference type="ChEBI" id="CHEBI:57379"/>
        <dbReference type="ChEBI" id="CHEBI:74151"/>
        <dbReference type="EC" id="2.3.1.225"/>
    </reaction>
</comment>
<dbReference type="GO" id="GO:0005794">
    <property type="term" value="C:Golgi apparatus"/>
    <property type="evidence" value="ECO:0007669"/>
    <property type="project" value="TreeGrafter"/>
</dbReference>
<dbReference type="Pfam" id="PF01529">
    <property type="entry name" value="DHHC"/>
    <property type="match status" value="1"/>
</dbReference>
<gene>
    <name evidence="10" type="ORF">TRFO_22239</name>
</gene>
<comment type="domain">
    <text evidence="7">The DHHC domain is required for palmitoyltransferase activity.</text>
</comment>